<accession>A0A1I5XC94</accession>
<protein>
    <submittedName>
        <fullName evidence="2">Sugar phosphate isomerase/epimerase</fullName>
    </submittedName>
</protein>
<dbReference type="PANTHER" id="PTHR12110">
    <property type="entry name" value="HYDROXYPYRUVATE ISOMERASE"/>
    <property type="match status" value="1"/>
</dbReference>
<proteinExistence type="predicted"/>
<dbReference type="InterPro" id="IPR036237">
    <property type="entry name" value="Xyl_isomerase-like_sf"/>
</dbReference>
<evidence type="ECO:0000259" key="1">
    <source>
        <dbReference type="Pfam" id="PF01261"/>
    </source>
</evidence>
<organism evidence="2 3">
    <name type="scientific">Amycolatopsis rubida</name>
    <dbReference type="NCBI Taxonomy" id="112413"/>
    <lineage>
        <taxon>Bacteria</taxon>
        <taxon>Bacillati</taxon>
        <taxon>Actinomycetota</taxon>
        <taxon>Actinomycetes</taxon>
        <taxon>Pseudonocardiales</taxon>
        <taxon>Pseudonocardiaceae</taxon>
        <taxon>Amycolatopsis</taxon>
    </lineage>
</organism>
<dbReference type="OrthoDB" id="9785907at2"/>
<dbReference type="RefSeq" id="WP_093575696.1">
    <property type="nucleotide sequence ID" value="NZ_FOWC01000010.1"/>
</dbReference>
<dbReference type="Gene3D" id="3.20.20.150">
    <property type="entry name" value="Divalent-metal-dependent TIM barrel enzymes"/>
    <property type="match status" value="1"/>
</dbReference>
<dbReference type="PANTHER" id="PTHR12110:SF21">
    <property type="entry name" value="XYLOSE ISOMERASE-LIKE TIM BARREL DOMAIN-CONTAINING PROTEIN"/>
    <property type="match status" value="1"/>
</dbReference>
<evidence type="ECO:0000313" key="3">
    <source>
        <dbReference type="Proteomes" id="UP000199137"/>
    </source>
</evidence>
<dbReference type="InterPro" id="IPR050312">
    <property type="entry name" value="IolE/XylAMocC-like"/>
</dbReference>
<sequence>MPHVLAERDLAVVSRTWPPATDPALLAAEIAAHGVVQTHLNLASVGLARLDAPSSAAVRAAFDRARVLIPSMSATYNMVDPDRARRRRAAAEATVLIRRAPALGAEMVSLCTGSRNPDDKWAWHPGNAEPDAYADLVDELRQLLPAAREARIVLGIELDPGTVIGTAAAAHRLLRDVGDGVGVILDPGSLITPDNADRQAEIIDEAFDLLGPHIVAVHARDSHPAGTLGSGLVDFDHLFRRWSRLPRRVPVVIHDAEPDDVPEARAFVLSHRAAA</sequence>
<dbReference type="STRING" id="112413.SAMN05421854_110152"/>
<dbReference type="Pfam" id="PF01261">
    <property type="entry name" value="AP_endonuc_2"/>
    <property type="match status" value="1"/>
</dbReference>
<dbReference type="AlphaFoldDB" id="A0A1I5XC94"/>
<name>A0A1I5XC94_9PSEU</name>
<gene>
    <name evidence="2" type="ORF">SAMN05421854_110152</name>
</gene>
<evidence type="ECO:0000313" key="2">
    <source>
        <dbReference type="EMBL" id="SFQ29588.1"/>
    </source>
</evidence>
<keyword evidence="2" id="KW-0413">Isomerase</keyword>
<dbReference type="GO" id="GO:0016853">
    <property type="term" value="F:isomerase activity"/>
    <property type="evidence" value="ECO:0007669"/>
    <property type="project" value="UniProtKB-KW"/>
</dbReference>
<dbReference type="SUPFAM" id="SSF51658">
    <property type="entry name" value="Xylose isomerase-like"/>
    <property type="match status" value="1"/>
</dbReference>
<reference evidence="2 3" key="1">
    <citation type="submission" date="2016-10" db="EMBL/GenBank/DDBJ databases">
        <authorList>
            <person name="de Groot N.N."/>
        </authorList>
    </citation>
    <scope>NUCLEOTIDE SEQUENCE [LARGE SCALE GENOMIC DNA]</scope>
    <source>
        <strain evidence="2 3">DSM 44637</strain>
    </source>
</reference>
<feature type="domain" description="Xylose isomerase-like TIM barrel" evidence="1">
    <location>
        <begin position="43"/>
        <end position="241"/>
    </location>
</feature>
<dbReference type="InterPro" id="IPR013022">
    <property type="entry name" value="Xyl_isomerase-like_TIM-brl"/>
</dbReference>
<dbReference type="EMBL" id="FOWC01000010">
    <property type="protein sequence ID" value="SFQ29588.1"/>
    <property type="molecule type" value="Genomic_DNA"/>
</dbReference>
<dbReference type="Proteomes" id="UP000199137">
    <property type="component" value="Unassembled WGS sequence"/>
</dbReference>